<organism evidence="6 7">
    <name type="scientific">Schumannella luteola</name>
    <dbReference type="NCBI Taxonomy" id="472059"/>
    <lineage>
        <taxon>Bacteria</taxon>
        <taxon>Bacillati</taxon>
        <taxon>Actinomycetota</taxon>
        <taxon>Actinomycetes</taxon>
        <taxon>Micrococcales</taxon>
        <taxon>Microbacteriaceae</taxon>
        <taxon>Schumannella</taxon>
    </lineage>
</organism>
<comment type="caution">
    <text evidence="6">The sequence shown here is derived from an EMBL/GenBank/DDBJ whole genome shotgun (WGS) entry which is preliminary data.</text>
</comment>
<dbReference type="EMBL" id="JACBZY010000001">
    <property type="protein sequence ID" value="NYG99143.1"/>
    <property type="molecule type" value="Genomic_DNA"/>
</dbReference>
<proteinExistence type="inferred from homology"/>
<feature type="binding site" evidence="3">
    <location>
        <position position="611"/>
    </location>
    <ligand>
        <name>Mg(2+)</name>
        <dbReference type="ChEBI" id="CHEBI:18420"/>
        <label>1</label>
    </ligand>
</feature>
<gene>
    <name evidence="6" type="ORF">BJ979_001769</name>
</gene>
<dbReference type="Proteomes" id="UP000553888">
    <property type="component" value="Unassembled WGS sequence"/>
</dbReference>
<dbReference type="SUPFAM" id="SSF101478">
    <property type="entry name" value="ADP-ribosylglycohydrolase"/>
    <property type="match status" value="1"/>
</dbReference>
<feature type="binding site" evidence="3">
    <location>
        <position position="609"/>
    </location>
    <ligand>
        <name>Mg(2+)</name>
        <dbReference type="ChEBI" id="CHEBI:18420"/>
        <label>1</label>
    </ligand>
</feature>
<dbReference type="SUPFAM" id="SSF109604">
    <property type="entry name" value="HD-domain/PDEase-like"/>
    <property type="match status" value="1"/>
</dbReference>
<evidence type="ECO:0000313" key="7">
    <source>
        <dbReference type="Proteomes" id="UP000553888"/>
    </source>
</evidence>
<keyword evidence="7" id="KW-1185">Reference proteome</keyword>
<dbReference type="InterPro" id="IPR029021">
    <property type="entry name" value="Prot-tyrosine_phosphatase-like"/>
</dbReference>
<feature type="compositionally biased region" description="Low complexity" evidence="4">
    <location>
        <begin position="326"/>
        <end position="336"/>
    </location>
</feature>
<protein>
    <submittedName>
        <fullName evidence="6">ADP-ribosylglycohydrolase</fullName>
    </submittedName>
</protein>
<dbReference type="InterPro" id="IPR050792">
    <property type="entry name" value="ADP-ribosylglycohydrolase"/>
</dbReference>
<dbReference type="PANTHER" id="PTHR16222">
    <property type="entry name" value="ADP-RIBOSYLGLYCOHYDROLASE"/>
    <property type="match status" value="1"/>
</dbReference>
<name>A0A852Y9N1_9MICO</name>
<keyword evidence="3" id="KW-0479">Metal-binding</keyword>
<dbReference type="Gene3D" id="1.10.3210.10">
    <property type="entry name" value="Hypothetical protein af1432"/>
    <property type="match status" value="1"/>
</dbReference>
<feature type="binding site" evidence="3">
    <location>
        <position position="612"/>
    </location>
    <ligand>
        <name>Mg(2+)</name>
        <dbReference type="ChEBI" id="CHEBI:18420"/>
        <label>1</label>
    </ligand>
</feature>
<evidence type="ECO:0000313" key="6">
    <source>
        <dbReference type="EMBL" id="NYG99143.1"/>
    </source>
</evidence>
<feature type="region of interest" description="Disordered" evidence="4">
    <location>
        <begin position="457"/>
        <end position="483"/>
    </location>
</feature>
<dbReference type="Gene3D" id="1.10.4080.10">
    <property type="entry name" value="ADP-ribosylation/Crystallin J1"/>
    <property type="match status" value="1"/>
</dbReference>
<comment type="similarity">
    <text evidence="1">Belongs to the ADP-ribosylglycohydrolase family.</text>
</comment>
<reference evidence="6 7" key="1">
    <citation type="submission" date="2020-07" db="EMBL/GenBank/DDBJ databases">
        <title>Sequencing the genomes of 1000 actinobacteria strains.</title>
        <authorList>
            <person name="Klenk H.-P."/>
        </authorList>
    </citation>
    <scope>NUCLEOTIDE SEQUENCE [LARGE SCALE GENOMIC DNA]</scope>
    <source>
        <strain evidence="6 7">DSM 23141</strain>
    </source>
</reference>
<dbReference type="InterPro" id="IPR003607">
    <property type="entry name" value="HD/PDEase_dom"/>
</dbReference>
<feature type="binding site" evidence="3">
    <location>
        <position position="403"/>
    </location>
    <ligand>
        <name>Mg(2+)</name>
        <dbReference type="ChEBI" id="CHEBI:18420"/>
        <label>1</label>
    </ligand>
</feature>
<dbReference type="InterPro" id="IPR036705">
    <property type="entry name" value="Ribosyl_crysJ1_sf"/>
</dbReference>
<feature type="binding site" evidence="3">
    <location>
        <position position="404"/>
    </location>
    <ligand>
        <name>Mg(2+)</name>
        <dbReference type="ChEBI" id="CHEBI:18420"/>
        <label>1</label>
    </ligand>
</feature>
<dbReference type="Gene3D" id="3.90.190.10">
    <property type="entry name" value="Protein tyrosine phosphatase superfamily"/>
    <property type="match status" value="1"/>
</dbReference>
<dbReference type="Pfam" id="PF03747">
    <property type="entry name" value="ADP_ribosyl_GH"/>
    <property type="match status" value="1"/>
</dbReference>
<evidence type="ECO:0000256" key="1">
    <source>
        <dbReference type="ARBA" id="ARBA00010702"/>
    </source>
</evidence>
<feature type="domain" description="HD/PDEase" evidence="5">
    <location>
        <begin position="198"/>
        <end position="299"/>
    </location>
</feature>
<dbReference type="AlphaFoldDB" id="A0A852Y9N1"/>
<accession>A0A852Y9N1</accession>
<feature type="region of interest" description="Disordered" evidence="4">
    <location>
        <begin position="326"/>
        <end position="345"/>
    </location>
</feature>
<evidence type="ECO:0000256" key="4">
    <source>
        <dbReference type="SAM" id="MobiDB-lite"/>
    </source>
</evidence>
<dbReference type="InterPro" id="IPR005502">
    <property type="entry name" value="Ribosyl_crysJ1"/>
</dbReference>
<dbReference type="GO" id="GO:0016787">
    <property type="term" value="F:hydrolase activity"/>
    <property type="evidence" value="ECO:0007669"/>
    <property type="project" value="UniProtKB-KW"/>
</dbReference>
<dbReference type="PANTHER" id="PTHR16222:SF24">
    <property type="entry name" value="ADP-RIBOSYLHYDROLASE ARH3"/>
    <property type="match status" value="1"/>
</dbReference>
<dbReference type="RefSeq" id="WP_246286734.1">
    <property type="nucleotide sequence ID" value="NZ_JACBZY010000001.1"/>
</dbReference>
<keyword evidence="3" id="KW-0460">Magnesium</keyword>
<evidence type="ECO:0000259" key="5">
    <source>
        <dbReference type="SMART" id="SM00471"/>
    </source>
</evidence>
<dbReference type="SMART" id="SM00471">
    <property type="entry name" value="HDc"/>
    <property type="match status" value="1"/>
</dbReference>
<dbReference type="GO" id="GO:0046872">
    <property type="term" value="F:metal ion binding"/>
    <property type="evidence" value="ECO:0007669"/>
    <property type="project" value="UniProtKB-KW"/>
</dbReference>
<feature type="binding site" evidence="3">
    <location>
        <position position="402"/>
    </location>
    <ligand>
        <name>Mg(2+)</name>
        <dbReference type="ChEBI" id="CHEBI:18420"/>
        <label>1</label>
    </ligand>
</feature>
<keyword evidence="2 6" id="KW-0378">Hydrolase</keyword>
<comment type="cofactor">
    <cofactor evidence="3">
        <name>Mg(2+)</name>
        <dbReference type="ChEBI" id="CHEBI:18420"/>
    </cofactor>
    <text evidence="3">Binds 2 magnesium ions per subunit.</text>
</comment>
<dbReference type="SUPFAM" id="SSF52799">
    <property type="entry name" value="(Phosphotyrosine protein) phosphatases II"/>
    <property type="match status" value="1"/>
</dbReference>
<evidence type="ECO:0000256" key="3">
    <source>
        <dbReference type="PIRSR" id="PIRSR605502-1"/>
    </source>
</evidence>
<sequence length="829" mass="88716">MRSEYLVQATTDAELLLGVWSRRGEGDGVLRWTGSDWADVDDDWEALRRPATGKHVIWTRTQALEALPGLPEPGDELIGFVYLPERLEVRIRPRIFTPPADDESGFHHDDFEDWAREQGDSDLAWKEARALARPRTCGGMAPWDDAPGGVDTAHATAPIDEPSAPAPGTAAARRLARQQKAWAEAIARQAHAGQTDKLGEPYIAHPTRVAARFDPIAQSTEHVAALLHDVIEDSAWTPALLRDAGIRRETIAAVLLLTRDAGTTPDEYYARIRQHPIARAVKLADIDDNTAPDRVARLDPATRERLAAKYTAARAALGIGGDGGSVSADGGSAAVEPAPPARLPRRIAERGGTDRAVGVIVGQACGDALGAGYEFGPPLDDAAEVRMGSGPNSMGWAVGEWTDDTAMAIPLLQAAASGRRFDDARTLDEIVGQWRTWARTARDVGIQIRAVLADTPHPTEAAARSAAEELHRRRGRSGGNGSLMRTGPVALAFLSGAAGEDAALAVAARRVSELTHWEHDAGDACVLWTAAIRHAVLTGEADVRVGLDQLPAGRRARWLDLIAEAETRQPRDFEQNGWVVQALQAAWSAIHHGSDAVDALERAVRGGRDTDTVAAIAGQLIGAVHGASAFPAEWRRRLNGWPGLRVRDLVELAVLASRGGEVDGVGWPLADRVPVDGYRDVGAWHPHDPGVWLASQAGLSHLPGTVDAVVSLSRVGRAETAHPTVEFWLIDRDGANLNTVFTLADAADTIAALRAEGRTVAVHCVEARSRTVAVAAAYSMRLGMGAGDPIDRLDARTALAQIERVLPGSRVSSDFVRALETLAGHGRWS</sequence>
<evidence type="ECO:0000256" key="2">
    <source>
        <dbReference type="ARBA" id="ARBA00022801"/>
    </source>
</evidence>